<evidence type="ECO:0000256" key="1">
    <source>
        <dbReference type="PROSITE-ProRule" id="PRU00708"/>
    </source>
</evidence>
<dbReference type="InterPro" id="IPR002885">
    <property type="entry name" value="PPR_rpt"/>
</dbReference>
<dbReference type="GO" id="GO:0003723">
    <property type="term" value="F:RNA binding"/>
    <property type="evidence" value="ECO:0007669"/>
    <property type="project" value="InterPro"/>
</dbReference>
<evidence type="ECO:0000313" key="3">
    <source>
        <dbReference type="EMBL" id="CAF1596603.1"/>
    </source>
</evidence>
<dbReference type="PANTHER" id="PTHR47926">
    <property type="entry name" value="PENTATRICOPEPTIDE REPEAT-CONTAINING PROTEIN"/>
    <property type="match status" value="1"/>
</dbReference>
<feature type="compositionally biased region" description="Polar residues" evidence="2">
    <location>
        <begin position="114"/>
        <end position="123"/>
    </location>
</feature>
<evidence type="ECO:0000313" key="4">
    <source>
        <dbReference type="Proteomes" id="UP000663834"/>
    </source>
</evidence>
<feature type="region of interest" description="Disordered" evidence="2">
    <location>
        <begin position="1"/>
        <end position="35"/>
    </location>
</feature>
<dbReference type="NCBIfam" id="TIGR00756">
    <property type="entry name" value="PPR"/>
    <property type="match status" value="1"/>
</dbReference>
<dbReference type="Gene3D" id="1.25.40.10">
    <property type="entry name" value="Tetratricopeptide repeat domain"/>
    <property type="match status" value="2"/>
</dbReference>
<feature type="non-terminal residue" evidence="3">
    <location>
        <position position="631"/>
    </location>
</feature>
<feature type="compositionally biased region" description="Polar residues" evidence="2">
    <location>
        <begin position="1"/>
        <end position="10"/>
    </location>
</feature>
<dbReference type="InterPro" id="IPR011990">
    <property type="entry name" value="TPR-like_helical_dom_sf"/>
</dbReference>
<organism evidence="3 4">
    <name type="scientific">Rotaria magnacalcarata</name>
    <dbReference type="NCBI Taxonomy" id="392030"/>
    <lineage>
        <taxon>Eukaryota</taxon>
        <taxon>Metazoa</taxon>
        <taxon>Spiralia</taxon>
        <taxon>Gnathifera</taxon>
        <taxon>Rotifera</taxon>
        <taxon>Eurotatoria</taxon>
        <taxon>Bdelloidea</taxon>
        <taxon>Philodinida</taxon>
        <taxon>Philodinidae</taxon>
        <taxon>Rotaria</taxon>
    </lineage>
</organism>
<feature type="compositionally biased region" description="Acidic residues" evidence="2">
    <location>
        <begin position="136"/>
        <end position="173"/>
    </location>
</feature>
<dbReference type="PANTHER" id="PTHR47926:SF359">
    <property type="entry name" value="PENTACOTRIPEPTIDE-REPEAT REGION OF PRORP DOMAIN-CONTAINING PROTEIN"/>
    <property type="match status" value="1"/>
</dbReference>
<protein>
    <recommendedName>
        <fullName evidence="5">Pentatricopeptide repeat-containing protein</fullName>
    </recommendedName>
</protein>
<dbReference type="InterPro" id="IPR046960">
    <property type="entry name" value="PPR_At4g14850-like_plant"/>
</dbReference>
<evidence type="ECO:0008006" key="5">
    <source>
        <dbReference type="Google" id="ProtNLM"/>
    </source>
</evidence>
<dbReference type="AlphaFoldDB" id="A0A816ADC5"/>
<feature type="repeat" description="PPR" evidence="1">
    <location>
        <begin position="534"/>
        <end position="568"/>
    </location>
</feature>
<dbReference type="OrthoDB" id="185373at2759"/>
<name>A0A816ADC5_9BILA</name>
<evidence type="ECO:0000256" key="2">
    <source>
        <dbReference type="SAM" id="MobiDB-lite"/>
    </source>
</evidence>
<sequence length="631" mass="73369">MTSLDNNQLSRGHRITQNKTPARYIMTPTPPPKKKQQIINSNFDPYSSKHVKKNNNQNQKVNFRADHPSLPSTTIMQTIPENQESQHVGQELFKTYRHRSRILNIKSNKKSRAFKTNTRSNLMNFDDPVEDHEISSESEVDFDDNDEQEEDKGEEQEQEEKENGAEEEDEELLENMRAESQKDTQGQPYVNNDDDDDVAICQQRPLNEYQQVYNRISRGKHQTKRVIIENNDNRTKKLRSELNELRSDFTDAVSKLVDRIDAHHEKVEKTLKIFSKQIQQTTVDSGLDKFRRDGEAFTDVVLFNNENLLDTYDRGNPGQFARDILKKLFTPAEMSESILYPNDIYAKRGLDANRMKLFKDAVRARFKISESHWHEFFNICLRRTLTQMICDILWPGKACAELANDRAIKIGRKLLDEMTENYRNNLAVLTSAMHMLMKFGDIQSAERIFRLNKKKDIITYGAMMKDNVTYIVVFNACAGLANDRAMKIGRKLLDEMPENYRNDAVVLTSAMHMLMKFGDIQSAERIFRLNKKKDIITYNVLINGYNLNDESSKCFKILEEMSHEGIVPNEIPWNILIGACSQIGMIHRCEYTRWPKSRAPTEKSNISTNSQSKEADFFRVDRGTDKLFFHK</sequence>
<feature type="region of interest" description="Disordered" evidence="2">
    <location>
        <begin position="114"/>
        <end position="196"/>
    </location>
</feature>
<comment type="caution">
    <text evidence="3">The sequence shown here is derived from an EMBL/GenBank/DDBJ whole genome shotgun (WGS) entry which is preliminary data.</text>
</comment>
<dbReference type="PROSITE" id="PS51375">
    <property type="entry name" value="PPR"/>
    <property type="match status" value="1"/>
</dbReference>
<dbReference type="Proteomes" id="UP000663834">
    <property type="component" value="Unassembled WGS sequence"/>
</dbReference>
<accession>A0A816ADC5</accession>
<dbReference type="GO" id="GO:0009451">
    <property type="term" value="P:RNA modification"/>
    <property type="evidence" value="ECO:0007669"/>
    <property type="project" value="InterPro"/>
</dbReference>
<proteinExistence type="predicted"/>
<gene>
    <name evidence="3" type="ORF">KQP761_LOCUS21789</name>
</gene>
<dbReference type="EMBL" id="CAJNOW010011354">
    <property type="protein sequence ID" value="CAF1596603.1"/>
    <property type="molecule type" value="Genomic_DNA"/>
</dbReference>
<reference evidence="3" key="1">
    <citation type="submission" date="2021-02" db="EMBL/GenBank/DDBJ databases">
        <authorList>
            <person name="Nowell W R."/>
        </authorList>
    </citation>
    <scope>NUCLEOTIDE SEQUENCE</scope>
</reference>
<dbReference type="Pfam" id="PF13041">
    <property type="entry name" value="PPR_2"/>
    <property type="match status" value="1"/>
</dbReference>